<keyword evidence="4" id="KW-0472">Membrane</keyword>
<evidence type="ECO:0000256" key="2">
    <source>
        <dbReference type="ARBA" id="ARBA00022692"/>
    </source>
</evidence>
<dbReference type="AlphaFoldDB" id="A0A3N2H2U0"/>
<accession>A0A3N2H2U0</accession>
<dbReference type="EMBL" id="RKHY01000001">
    <property type="protein sequence ID" value="ROS42739.1"/>
    <property type="molecule type" value="Genomic_DNA"/>
</dbReference>
<dbReference type="GO" id="GO:0005886">
    <property type="term" value="C:plasma membrane"/>
    <property type="evidence" value="ECO:0007669"/>
    <property type="project" value="UniProtKB-SubCell"/>
</dbReference>
<dbReference type="CDD" id="cd17321">
    <property type="entry name" value="MFS_MMR_MDR_like"/>
    <property type="match status" value="1"/>
</dbReference>
<dbReference type="Proteomes" id="UP000274843">
    <property type="component" value="Unassembled WGS sequence"/>
</dbReference>
<dbReference type="SUPFAM" id="SSF103473">
    <property type="entry name" value="MFS general substrate transporter"/>
    <property type="match status" value="1"/>
</dbReference>
<evidence type="ECO:0000259" key="6">
    <source>
        <dbReference type="PROSITE" id="PS50850"/>
    </source>
</evidence>
<protein>
    <submittedName>
        <fullName evidence="7">MFS transporter</fullName>
    </submittedName>
</protein>
<gene>
    <name evidence="7" type="ORF">EDD35_5136</name>
</gene>
<comment type="subcellular location">
    <subcellularLocation>
        <location evidence="1">Cell membrane</location>
        <topology evidence="1">Multi-pass membrane protein</topology>
    </subcellularLocation>
</comment>
<dbReference type="InterPro" id="IPR020846">
    <property type="entry name" value="MFS_dom"/>
</dbReference>
<keyword evidence="3" id="KW-1133">Transmembrane helix</keyword>
<dbReference type="InterPro" id="IPR011701">
    <property type="entry name" value="MFS"/>
</dbReference>
<dbReference type="InterPro" id="IPR036259">
    <property type="entry name" value="MFS_trans_sf"/>
</dbReference>
<feature type="compositionally biased region" description="Low complexity" evidence="5">
    <location>
        <begin position="345"/>
        <end position="356"/>
    </location>
</feature>
<dbReference type="PANTHER" id="PTHR42718">
    <property type="entry name" value="MAJOR FACILITATOR SUPERFAMILY MULTIDRUG TRANSPORTER MFSC"/>
    <property type="match status" value="1"/>
</dbReference>
<feature type="compositionally biased region" description="Low complexity" evidence="5">
    <location>
        <begin position="1"/>
        <end position="13"/>
    </location>
</feature>
<evidence type="ECO:0000256" key="1">
    <source>
        <dbReference type="ARBA" id="ARBA00004651"/>
    </source>
</evidence>
<comment type="caution">
    <text evidence="7">The sequence shown here is derived from an EMBL/GenBank/DDBJ whole genome shotgun (WGS) entry which is preliminary data.</text>
</comment>
<dbReference type="Pfam" id="PF07690">
    <property type="entry name" value="MFS_1"/>
    <property type="match status" value="1"/>
</dbReference>
<feature type="region of interest" description="Disordered" evidence="5">
    <location>
        <begin position="409"/>
        <end position="428"/>
    </location>
</feature>
<dbReference type="PANTHER" id="PTHR42718:SF39">
    <property type="entry name" value="ACTINORHODIN TRANSPORTER-RELATED"/>
    <property type="match status" value="1"/>
</dbReference>
<evidence type="ECO:0000256" key="4">
    <source>
        <dbReference type="ARBA" id="ARBA00023136"/>
    </source>
</evidence>
<keyword evidence="2" id="KW-0812">Transmembrane</keyword>
<organism evidence="7 8">
    <name type="scientific">Amycolatopsis thermoflava</name>
    <dbReference type="NCBI Taxonomy" id="84480"/>
    <lineage>
        <taxon>Bacteria</taxon>
        <taxon>Bacillati</taxon>
        <taxon>Actinomycetota</taxon>
        <taxon>Actinomycetes</taxon>
        <taxon>Pseudonocardiales</taxon>
        <taxon>Pseudonocardiaceae</taxon>
        <taxon>Amycolatopsis</taxon>
        <taxon>Amycolatopsis methanolica group</taxon>
    </lineage>
</organism>
<feature type="compositionally biased region" description="Polar residues" evidence="5">
    <location>
        <begin position="73"/>
        <end position="84"/>
    </location>
</feature>
<feature type="region of interest" description="Disordered" evidence="5">
    <location>
        <begin position="480"/>
        <end position="499"/>
    </location>
</feature>
<feature type="compositionally biased region" description="Basic residues" evidence="5">
    <location>
        <begin position="486"/>
        <end position="499"/>
    </location>
</feature>
<feature type="compositionally biased region" description="Low complexity" evidence="5">
    <location>
        <begin position="382"/>
        <end position="391"/>
    </location>
</feature>
<feature type="compositionally biased region" description="Basic and acidic residues" evidence="5">
    <location>
        <begin position="410"/>
        <end position="426"/>
    </location>
</feature>
<evidence type="ECO:0000313" key="7">
    <source>
        <dbReference type="EMBL" id="ROS42739.1"/>
    </source>
</evidence>
<feature type="region of interest" description="Disordered" evidence="5">
    <location>
        <begin position="327"/>
        <end position="358"/>
    </location>
</feature>
<evidence type="ECO:0000313" key="8">
    <source>
        <dbReference type="Proteomes" id="UP000274843"/>
    </source>
</evidence>
<proteinExistence type="predicted"/>
<feature type="region of interest" description="Disordered" evidence="5">
    <location>
        <begin position="380"/>
        <end position="404"/>
    </location>
</feature>
<dbReference type="GO" id="GO:0022857">
    <property type="term" value="F:transmembrane transporter activity"/>
    <property type="evidence" value="ECO:0007669"/>
    <property type="project" value="InterPro"/>
</dbReference>
<reference evidence="7 8" key="1">
    <citation type="submission" date="2018-11" db="EMBL/GenBank/DDBJ databases">
        <title>Sequencing the genomes of 1000 actinobacteria strains.</title>
        <authorList>
            <person name="Klenk H.-P."/>
        </authorList>
    </citation>
    <scope>NUCLEOTIDE SEQUENCE [LARGE SCALE GENOMIC DNA]</scope>
    <source>
        <strain evidence="7 8">DSM 44348</strain>
    </source>
</reference>
<feature type="region of interest" description="Disordered" evidence="5">
    <location>
        <begin position="1"/>
        <end position="109"/>
    </location>
</feature>
<feature type="domain" description="Major facilitator superfamily (MFS) profile" evidence="6">
    <location>
        <begin position="112"/>
        <end position="499"/>
    </location>
</feature>
<evidence type="ECO:0000256" key="3">
    <source>
        <dbReference type="ARBA" id="ARBA00022989"/>
    </source>
</evidence>
<keyword evidence="8" id="KW-1185">Reference proteome</keyword>
<feature type="compositionally biased region" description="Low complexity" evidence="5">
    <location>
        <begin position="85"/>
        <end position="100"/>
    </location>
</feature>
<feature type="compositionally biased region" description="Basic residues" evidence="5">
    <location>
        <begin position="334"/>
        <end position="344"/>
    </location>
</feature>
<dbReference type="PROSITE" id="PS50850">
    <property type="entry name" value="MFS"/>
    <property type="match status" value="1"/>
</dbReference>
<dbReference type="Gene3D" id="1.20.1720.10">
    <property type="entry name" value="Multidrug resistance protein D"/>
    <property type="match status" value="1"/>
</dbReference>
<sequence length="499" mass="52073">MRGPAIARAAPGRRGPKPRRPGRPTAPRLSASGAHQPAVDRVVRGHRRTARVSDDPARAAPHHAPGDRADPANSASSVSTSKNNAPRPRSSSTRRATVPPEVSRTQACRHAARARAVLGAAVSRTTHCCPRVPAGSVQAAAPAVHDSLPGPVADVQWFSAAYTLPFVALMITGGRLGDLAGCRRVFRLGVTAFLLTSLACARAPDAGALIVFRAAQGASAAVIIPQTIGLIRAMFTDPALSRALGAIGPVKWLAAVCGPVLGGVLTAAWTSRSAFLANVPLSVIVLLLARGLSEDRVPGRPRLDLPGTVLAVLDLGLLVQPADATVHSGLPAPRGRRGRARRLRAAPAPQPRSAGRTVPVRRTTVPGRAGHLGAVLRRHLGHAPGRGPARAAGRRRGSAGRRAHGCRVRRGPERPRRCPRRTGGDRNRRRVVQPGVLHRGAARGGPAEIGSAAGLLSAVQHSARRSVSRCSAACSSTAARLPRTGSRSHWRSAPRPVPR</sequence>
<name>A0A3N2H2U0_9PSEU</name>
<feature type="compositionally biased region" description="Basic residues" evidence="5">
    <location>
        <begin position="392"/>
        <end position="404"/>
    </location>
</feature>
<evidence type="ECO:0000256" key="5">
    <source>
        <dbReference type="SAM" id="MobiDB-lite"/>
    </source>
</evidence>